<evidence type="ECO:0000256" key="1">
    <source>
        <dbReference type="SAM" id="MobiDB-lite"/>
    </source>
</evidence>
<keyword evidence="2" id="KW-0472">Membrane</keyword>
<accession>A0A2B4SSP6</accession>
<keyword evidence="2" id="KW-0812">Transmembrane</keyword>
<dbReference type="EMBL" id="LSMT01000009">
    <property type="protein sequence ID" value="PFX33704.1"/>
    <property type="molecule type" value="Genomic_DNA"/>
</dbReference>
<feature type="transmembrane region" description="Helical" evidence="2">
    <location>
        <begin position="96"/>
        <end position="125"/>
    </location>
</feature>
<sequence>MLGAVVEFLIYIVESFTGSAIENYSPTICQGVDGDIRRALNDEDQDVEALLEEDVLREFTEFDSRGVDTVFQEFDPPEGRQGKMAWKLSRPPKLKFLFTCFKTVFTMQFVVGSSIGLLAIAIAVLDFNTADLCYEKTTQWYSMPRGIQSIRVTGASIEGFFIQLWHFSIMVCMFGFSVMKELNLFTVNLLAAFTDCCYRLYLQIFGMYKQSWMSYPLNVLFVSMVMTDSVIIGAGHALVDLVERLTVSMRDYIWEYAYKLLSRCCRSRPRDFPAGKARTPRSMRFVADVSIQLVITEANALVSAVGFSQLYKFTYPDDVRTPDGYFENLIWQFLARCVTGLAIDVFFNTISLWLQAMYLNVAVLKVWGSKQWRYHVIANVVCTTMVVLYFTEYLFAIVRSKSDGKKFKRRGIADVTRLLSQAATNLISLAPQSSQELRETNTTSDRAQAELKRAFSPYQKVHNAPSPVVSNTTARGTSSQAKHFTVTRAAKGRKKKTKKLTAKLFCLAYTAPDEVPSTEEKRELLTAGLGEKKDIASWKADIPGKVSYVKHLLSCSQFPDCSRDVILMLEKYLKAYAPDTPPNPGLYLSAFLDDVVDLYIFHSKGSGSKPLSAIQELQLLEVICSCFQDQPSDIVRCGVFYLLFGISSQDIKDGKVVVRISFEGRHHHLPSLVLKVTSSIVEDYTCLVPASLPFLQSLARHSPQMACQLMIALISLYPVVTSVNQQDERLSTGSSSLPPPALLRVVASWVSDNPELCIMTCPANLLTAGSLRGSVASPESTSLPMGPVLGLLRWVVLMPLDFNVSTSFLHMHKDSRVLCSQLHLAIIQAFLLAGKDKEDPQDEMELEPGEVMDESDNQHVIKGTDLKELSQDMKKLIDKLATVEFNHSIIEQQVQLSMDRFSQTLQVAMATGCLSAAKDELQSVCEHLPSNSNLDLEKL</sequence>
<gene>
    <name evidence="3" type="ORF">AWC38_SpisGene1384</name>
</gene>
<evidence type="ECO:0000256" key="2">
    <source>
        <dbReference type="SAM" id="Phobius"/>
    </source>
</evidence>
<dbReference type="Proteomes" id="UP000225706">
    <property type="component" value="Unassembled WGS sequence"/>
</dbReference>
<protein>
    <submittedName>
        <fullName evidence="3">Uncharacterized protein C7orf26-like</fullName>
    </submittedName>
</protein>
<dbReference type="STRING" id="50429.A0A2B4SSP6"/>
<dbReference type="InterPro" id="IPR027844">
    <property type="entry name" value="INTS15"/>
</dbReference>
<feature type="transmembrane region" description="Helical" evidence="2">
    <location>
        <begin position="160"/>
        <end position="178"/>
    </location>
</feature>
<organism evidence="3 4">
    <name type="scientific">Stylophora pistillata</name>
    <name type="common">Smooth cauliflower coral</name>
    <dbReference type="NCBI Taxonomy" id="50429"/>
    <lineage>
        <taxon>Eukaryota</taxon>
        <taxon>Metazoa</taxon>
        <taxon>Cnidaria</taxon>
        <taxon>Anthozoa</taxon>
        <taxon>Hexacorallia</taxon>
        <taxon>Scleractinia</taxon>
        <taxon>Astrocoeniina</taxon>
        <taxon>Pocilloporidae</taxon>
        <taxon>Stylophora</taxon>
    </lineage>
</organism>
<feature type="region of interest" description="Disordered" evidence="1">
    <location>
        <begin position="462"/>
        <end position="481"/>
    </location>
</feature>
<comment type="caution">
    <text evidence="3">The sequence shown here is derived from an EMBL/GenBank/DDBJ whole genome shotgun (WGS) entry which is preliminary data.</text>
</comment>
<dbReference type="PANTHER" id="PTHR14540:SF2">
    <property type="entry name" value="INTEGRATOR COMPLEX SUBUNIT 15"/>
    <property type="match status" value="1"/>
</dbReference>
<name>A0A2B4SSP6_STYPI</name>
<feature type="transmembrane region" description="Helical" evidence="2">
    <location>
        <begin position="220"/>
        <end position="242"/>
    </location>
</feature>
<evidence type="ECO:0000313" key="4">
    <source>
        <dbReference type="Proteomes" id="UP000225706"/>
    </source>
</evidence>
<dbReference type="Pfam" id="PF14964">
    <property type="entry name" value="INTS15"/>
    <property type="match status" value="2"/>
</dbReference>
<keyword evidence="2" id="KW-1133">Transmembrane helix</keyword>
<feature type="compositionally biased region" description="Polar residues" evidence="1">
    <location>
        <begin position="468"/>
        <end position="481"/>
    </location>
</feature>
<dbReference type="AlphaFoldDB" id="A0A2B4SSP6"/>
<dbReference type="OrthoDB" id="5961603at2759"/>
<feature type="transmembrane region" description="Helical" evidence="2">
    <location>
        <begin position="333"/>
        <end position="354"/>
    </location>
</feature>
<evidence type="ECO:0000313" key="3">
    <source>
        <dbReference type="EMBL" id="PFX33704.1"/>
    </source>
</evidence>
<proteinExistence type="predicted"/>
<reference evidence="4" key="1">
    <citation type="journal article" date="2017" name="bioRxiv">
        <title>Comparative analysis of the genomes of Stylophora pistillata and Acropora digitifera provides evidence for extensive differences between species of corals.</title>
        <authorList>
            <person name="Voolstra C.R."/>
            <person name="Li Y."/>
            <person name="Liew Y.J."/>
            <person name="Baumgarten S."/>
            <person name="Zoccola D."/>
            <person name="Flot J.-F."/>
            <person name="Tambutte S."/>
            <person name="Allemand D."/>
            <person name="Aranda M."/>
        </authorList>
    </citation>
    <scope>NUCLEOTIDE SEQUENCE [LARGE SCALE GENOMIC DNA]</scope>
</reference>
<keyword evidence="4" id="KW-1185">Reference proteome</keyword>
<feature type="transmembrane region" description="Helical" evidence="2">
    <location>
        <begin position="374"/>
        <end position="398"/>
    </location>
</feature>
<dbReference type="PANTHER" id="PTHR14540">
    <property type="entry name" value="INTEGRATOR COMPLEX SUBUNIT 15"/>
    <property type="match status" value="1"/>
</dbReference>